<feature type="compositionally biased region" description="Basic residues" evidence="4">
    <location>
        <begin position="683"/>
        <end position="693"/>
    </location>
</feature>
<dbReference type="STRING" id="159291.SAMN05920897_10740"/>
<evidence type="ECO:0000259" key="5">
    <source>
        <dbReference type="Pfam" id="PF01979"/>
    </source>
</evidence>
<dbReference type="PANTHER" id="PTHR43794:SF11">
    <property type="entry name" value="AMIDOHYDROLASE-RELATED DOMAIN-CONTAINING PROTEIN"/>
    <property type="match status" value="1"/>
</dbReference>
<dbReference type="EMBL" id="FTMS01000007">
    <property type="protein sequence ID" value="SIQ33119.1"/>
    <property type="molecule type" value="Genomic_DNA"/>
</dbReference>
<name>A0A1N6RWG6_9SPIO</name>
<dbReference type="InterPro" id="IPR050287">
    <property type="entry name" value="MTA/SAH_deaminase"/>
</dbReference>
<dbReference type="GO" id="GO:0046872">
    <property type="term" value="F:metal ion binding"/>
    <property type="evidence" value="ECO:0007669"/>
    <property type="project" value="UniProtKB-KW"/>
</dbReference>
<sequence length="1329" mass="139865">MPPQNIYPCYGGQGNILVGTAQTAGYFVHPHPFGSQEKLKIEGYPPKAEGPGDALRDVPDLPGPAPGKARGVAVCQAHAQALTAREVGREGYPVRHGPDLGLCPLPGRPPAEGHLPGGVVFFHQEARLPGKGESPGPMVQKLPTIVDNRNAPLALAVQGFYYPGKAQLRQPLLIPPRGVITQNRPGNGGNTGMAKPLFHVSLVGNKQSLPGRKRIGEPPILRSPGCGIHGLVGPGRHNCIDSQLPCRPGDRSMIEGRGLHIAISQDPPRRVFSLIGQDHQKPLPAGPLQNPQLAATTPQNHKPGPGERAPGTARNPPQGPQRPPIEQEQPVYLQEPRQGIAAATRGSAPGRGSAAAALVVATRGSAAAFLVVATRGSAAALVVATRGSAAGLVVATRGSAAALVVATRGSAAAFLVVATRGSMAASLVVATRGSAAALVVATRGSTPGRGSAASLVVATRGSAAAFLVVATRGSTTGRGSAAAFLVVATRGSAAALVVATRGSAAALVVATRGSMAAFLVVATRGSAAALVVATRGSAAALVVATRGSAAALVVATRGSAAGRGSAAASLVVATRGSAAALVVATRGSTPGRGSAAAFLVVATRGSAAGRGSAPGRGSAAALVVATRGSTTGRGSAAAFLVVATRGSAAALVVATRGSAAAFLATRPLAVAHRRRNRPELQEHRRKIRKRHGPLQRPHQQLPPKHAKTAHGNAPGQPQKKMKQKRVQPRSQPPHPPGLSARNTVDQRTARHLLQTAAQERNHLGRVGPIIVQRNHQLPPRRGHPRQSSPDLPCPSGHQNQPNPGPGHPGQSLPVNRITPVVNDNHLAPASLGQNRPHPGHKPGQTNTPVQGRNNQRKKRSSVHGNHSTLMHPDQSMCYTFSMDHATDLVLRNPDYLLTPQGPITGQDLWISRGAITAILPQGSPPPPGTPTPRSVDCRGKAAIPGFKNAHTHAAMTLLRGYGDDMPLQAWLQERIWPAEAHMTPEDIYWGTRLAALEMIKSGTTFANDMYFHPAQAAQAFTDAGIRAALGLALFDFDDPHRRAQVQDRLQDNLETIWPNRRKSPPEEPEQVFPVIAPHSIYTCSGELLQWCARQASENHLLYHIHMNETRREVDECLAARGVPPMEHLQNLGVLETMGDRVVAAHMVWLDPPELDIAARWGITAVHNPASNMKLASGCFPWQDYARRKAPLMLATDGTASNNNLDMFDEMKLAALLQKHHFQDSTRLPAEEILAIATGARSTVFEPWGVGGALTEGAPADIALIDLDHPQMVPVHNLQSNLVYSANGSVVDSVICNGRVLMENRQVPGEEEVLREARRCTRELVKRAAP</sequence>
<dbReference type="InterPro" id="IPR011059">
    <property type="entry name" value="Metal-dep_hydrolase_composite"/>
</dbReference>
<dbReference type="Gene3D" id="3.20.20.140">
    <property type="entry name" value="Metal-dependent hydrolases"/>
    <property type="match status" value="1"/>
</dbReference>
<feature type="compositionally biased region" description="Polar residues" evidence="4">
    <location>
        <begin position="289"/>
        <end position="300"/>
    </location>
</feature>
<evidence type="ECO:0000256" key="4">
    <source>
        <dbReference type="SAM" id="MobiDB-lite"/>
    </source>
</evidence>
<feature type="compositionally biased region" description="Polar residues" evidence="4">
    <location>
        <begin position="843"/>
        <end position="853"/>
    </location>
</feature>
<dbReference type="Gene3D" id="2.30.40.10">
    <property type="entry name" value="Urease, subunit C, domain 1"/>
    <property type="match status" value="1"/>
</dbReference>
<reference evidence="7" key="1">
    <citation type="submission" date="2017-01" db="EMBL/GenBank/DDBJ databases">
        <authorList>
            <person name="Varghese N."/>
            <person name="Submissions S."/>
        </authorList>
    </citation>
    <scope>NUCLEOTIDE SEQUENCE [LARGE SCALE GENOMIC DNA]</scope>
    <source>
        <strain evidence="7">ASpG1</strain>
    </source>
</reference>
<dbReference type="Proteomes" id="UP000186400">
    <property type="component" value="Unassembled WGS sequence"/>
</dbReference>
<evidence type="ECO:0000313" key="6">
    <source>
        <dbReference type="EMBL" id="SIQ33119.1"/>
    </source>
</evidence>
<evidence type="ECO:0000313" key="7">
    <source>
        <dbReference type="Proteomes" id="UP000186400"/>
    </source>
</evidence>
<keyword evidence="2" id="KW-0378">Hydrolase</keyword>
<evidence type="ECO:0000256" key="2">
    <source>
        <dbReference type="ARBA" id="ARBA00022801"/>
    </source>
</evidence>
<organism evidence="6 7">
    <name type="scientific">Alkalispirochaeta americana</name>
    <dbReference type="NCBI Taxonomy" id="159291"/>
    <lineage>
        <taxon>Bacteria</taxon>
        <taxon>Pseudomonadati</taxon>
        <taxon>Spirochaetota</taxon>
        <taxon>Spirochaetia</taxon>
        <taxon>Spirochaetales</taxon>
        <taxon>Spirochaetaceae</taxon>
        <taxon>Alkalispirochaeta</taxon>
    </lineage>
</organism>
<keyword evidence="3" id="KW-0862">Zinc</keyword>
<dbReference type="FunFam" id="3.20.20.140:FF:000014">
    <property type="entry name" value="5-methylthioadenosine/S-adenosylhomocysteine deaminase"/>
    <property type="match status" value="1"/>
</dbReference>
<dbReference type="GO" id="GO:0019239">
    <property type="term" value="F:deaminase activity"/>
    <property type="evidence" value="ECO:0007669"/>
    <property type="project" value="UniProtKB-ARBA"/>
</dbReference>
<dbReference type="SUPFAM" id="SSF51556">
    <property type="entry name" value="Metallo-dependent hydrolases"/>
    <property type="match status" value="1"/>
</dbReference>
<evidence type="ECO:0000256" key="1">
    <source>
        <dbReference type="ARBA" id="ARBA00022723"/>
    </source>
</evidence>
<protein>
    <submittedName>
        <fullName evidence="6">Cytosine/adenosine deaminase</fullName>
    </submittedName>
</protein>
<gene>
    <name evidence="6" type="ORF">SAMN05920897_10740</name>
</gene>
<keyword evidence="7" id="KW-1185">Reference proteome</keyword>
<proteinExistence type="predicted"/>
<accession>A0A1N6RWG6</accession>
<feature type="domain" description="Amidohydrolase-related" evidence="5">
    <location>
        <begin position="942"/>
        <end position="1299"/>
    </location>
</feature>
<dbReference type="Pfam" id="PF01979">
    <property type="entry name" value="Amidohydro_1"/>
    <property type="match status" value="1"/>
</dbReference>
<keyword evidence="1" id="KW-0479">Metal-binding</keyword>
<dbReference type="CDD" id="cd01298">
    <property type="entry name" value="ATZ_TRZ_like"/>
    <property type="match status" value="1"/>
</dbReference>
<feature type="region of interest" description="Disordered" evidence="4">
    <location>
        <begin position="279"/>
        <end position="325"/>
    </location>
</feature>
<dbReference type="InterPro" id="IPR006680">
    <property type="entry name" value="Amidohydro-rel"/>
</dbReference>
<evidence type="ECO:0000256" key="3">
    <source>
        <dbReference type="ARBA" id="ARBA00022833"/>
    </source>
</evidence>
<dbReference type="GO" id="GO:0016814">
    <property type="term" value="F:hydrolase activity, acting on carbon-nitrogen (but not peptide) bonds, in cyclic amidines"/>
    <property type="evidence" value="ECO:0007669"/>
    <property type="project" value="UniProtKB-ARBA"/>
</dbReference>
<dbReference type="InterPro" id="IPR032466">
    <property type="entry name" value="Metal_Hydrolase"/>
</dbReference>
<feature type="region of interest" description="Disordered" evidence="4">
    <location>
        <begin position="673"/>
        <end position="743"/>
    </location>
</feature>
<dbReference type="PANTHER" id="PTHR43794">
    <property type="entry name" value="AMINOHYDROLASE SSNA-RELATED"/>
    <property type="match status" value="1"/>
</dbReference>
<dbReference type="SUPFAM" id="SSF51338">
    <property type="entry name" value="Composite domain of metallo-dependent hydrolases"/>
    <property type="match status" value="2"/>
</dbReference>
<feature type="region of interest" description="Disordered" evidence="4">
    <location>
        <begin position="775"/>
        <end position="869"/>
    </location>
</feature>